<dbReference type="GO" id="GO:0003677">
    <property type="term" value="F:DNA binding"/>
    <property type="evidence" value="ECO:0007669"/>
    <property type="project" value="InterPro"/>
</dbReference>
<protein>
    <recommendedName>
        <fullName evidence="1">Helix-turn-helix domain-containing protein</fullName>
    </recommendedName>
</protein>
<dbReference type="Pfam" id="PF12728">
    <property type="entry name" value="HTH_17"/>
    <property type="match status" value="1"/>
</dbReference>
<accession>Q8FRD4</accession>
<dbReference type="RefSeq" id="WP_006769488.1">
    <property type="nucleotide sequence ID" value="NC_004369.1"/>
</dbReference>
<dbReference type="SUPFAM" id="SSF46955">
    <property type="entry name" value="Putative DNA-binding domain"/>
    <property type="match status" value="1"/>
</dbReference>
<feature type="domain" description="Helix-turn-helix" evidence="1">
    <location>
        <begin position="8"/>
        <end position="57"/>
    </location>
</feature>
<accession>C8NLM3</accession>
<dbReference type="Proteomes" id="UP000001409">
    <property type="component" value="Chromosome"/>
</dbReference>
<dbReference type="InterPro" id="IPR009061">
    <property type="entry name" value="DNA-bd_dom_put_sf"/>
</dbReference>
<sequence>MTTPSRHLTTEEACDLLRVDASTLRRYAREGKFSRIRLSPRKVLYIRDEIEAYIDARTIHAQPLAGKRRAGR</sequence>
<dbReference type="HOGENOM" id="CLU_201693_0_0_11"/>
<evidence type="ECO:0000313" key="2">
    <source>
        <dbReference type="EMBL" id="BAC17637.1"/>
    </source>
</evidence>
<evidence type="ECO:0000259" key="1">
    <source>
        <dbReference type="Pfam" id="PF12728"/>
    </source>
</evidence>
<dbReference type="AlphaFoldDB" id="Q8FRD4"/>
<dbReference type="EMBL" id="BA000035">
    <property type="protein sequence ID" value="BAC17637.1"/>
    <property type="molecule type" value="Genomic_DNA"/>
</dbReference>
<dbReference type="NCBIfam" id="TIGR01764">
    <property type="entry name" value="excise"/>
    <property type="match status" value="1"/>
</dbReference>
<reference evidence="2 3" key="1">
    <citation type="journal article" date="2003" name="Genome Res.">
        <title>Comparative complete genome sequence analysis of the amino acid replacements responsible for the thermostability of Corynebacterium efficiens.</title>
        <authorList>
            <person name="Nishio Y."/>
            <person name="Nakamura Y."/>
            <person name="Kawarabayasi Y."/>
            <person name="Usuda Y."/>
            <person name="Kimura E."/>
            <person name="Sugimoto S."/>
            <person name="Matsui K."/>
            <person name="Yamagishi A."/>
            <person name="Kikuchi H."/>
            <person name="Ikeo K."/>
            <person name="Gojobori T."/>
        </authorList>
    </citation>
    <scope>NUCLEOTIDE SEQUENCE [LARGE SCALE GENOMIC DNA]</scope>
    <source>
        <strain evidence="3">DSM 44549 / YS-314 / AJ 12310 / JCM 11189 / NBRC 100395</strain>
    </source>
</reference>
<evidence type="ECO:0000313" key="3">
    <source>
        <dbReference type="Proteomes" id="UP000001409"/>
    </source>
</evidence>
<dbReference type="InterPro" id="IPR010093">
    <property type="entry name" value="SinI_DNA-bd"/>
</dbReference>
<dbReference type="InterPro" id="IPR041657">
    <property type="entry name" value="HTH_17"/>
</dbReference>
<organism evidence="2 3">
    <name type="scientific">Corynebacterium efficiens (strain DSM 44549 / YS-314 / AJ 12310 / JCM 11189 / NBRC 100395)</name>
    <dbReference type="NCBI Taxonomy" id="196164"/>
    <lineage>
        <taxon>Bacteria</taxon>
        <taxon>Bacillati</taxon>
        <taxon>Actinomycetota</taxon>
        <taxon>Actinomycetes</taxon>
        <taxon>Mycobacteriales</taxon>
        <taxon>Corynebacteriaceae</taxon>
        <taxon>Corynebacterium</taxon>
    </lineage>
</organism>
<name>Q8FRD4_COREF</name>
<proteinExistence type="predicted"/>
<dbReference type="KEGG" id="cef:CE0827"/>
<dbReference type="OrthoDB" id="194758at2"/>
<keyword evidence="3" id="KW-1185">Reference proteome</keyword>
<dbReference type="Gene3D" id="1.10.1660.10">
    <property type="match status" value="1"/>
</dbReference>
<dbReference type="STRING" id="196164.gene:10741231"/>